<evidence type="ECO:0000313" key="2">
    <source>
        <dbReference type="Proteomes" id="UP000421283"/>
    </source>
</evidence>
<dbReference type="Proteomes" id="UP000421283">
    <property type="component" value="Unassembled WGS sequence"/>
</dbReference>
<sequence length="64" mass="7582">MKAFTVYYLEGKNWVKLSQKEETTTIGYKRILRFDKVKTNGLRIVSMMPRVHHVLIMLQLSNII</sequence>
<reference evidence="2" key="1">
    <citation type="submission" date="2019-09" db="EMBL/GenBank/DDBJ databases">
        <title>Distinct polysaccharide growth profiles of human intestinal Prevotella copri isolates.</title>
        <authorList>
            <person name="Fehlner-Peach H."/>
            <person name="Magnabosco C."/>
            <person name="Raghavan V."/>
            <person name="Scher J.U."/>
            <person name="Tett A."/>
            <person name="Cox L.M."/>
            <person name="Gottsegen C."/>
            <person name="Watters A."/>
            <person name="Wiltshire- Gordon J.D."/>
            <person name="Segata N."/>
            <person name="Bonneau R."/>
            <person name="Littman D.R."/>
        </authorList>
    </citation>
    <scope>NUCLEOTIDE SEQUENCE [LARGE SCALE GENOMIC DNA]</scope>
    <source>
        <strain evidence="2">iAU3127</strain>
    </source>
</reference>
<name>A0AA91A7I5_9BACT</name>
<gene>
    <name evidence="1" type="ORF">F7D31_07315</name>
</gene>
<protein>
    <submittedName>
        <fullName evidence="1">Uncharacterized protein</fullName>
    </submittedName>
</protein>
<evidence type="ECO:0000313" key="1">
    <source>
        <dbReference type="EMBL" id="MQO92473.1"/>
    </source>
</evidence>
<comment type="caution">
    <text evidence="1">The sequence shown here is derived from an EMBL/GenBank/DDBJ whole genome shotgun (WGS) entry which is preliminary data.</text>
</comment>
<dbReference type="AlphaFoldDB" id="A0AA91A7I5"/>
<dbReference type="Gene3D" id="2.60.120.260">
    <property type="entry name" value="Galactose-binding domain-like"/>
    <property type="match status" value="1"/>
</dbReference>
<proteinExistence type="predicted"/>
<accession>A0AA91A7I5</accession>
<dbReference type="EMBL" id="VZAP01000093">
    <property type="protein sequence ID" value="MQO92473.1"/>
    <property type="molecule type" value="Genomic_DNA"/>
</dbReference>
<dbReference type="RefSeq" id="WP_153138342.1">
    <property type="nucleotide sequence ID" value="NZ_VZAP01000093.1"/>
</dbReference>
<organism evidence="1 2">
    <name type="scientific">Segatella copri</name>
    <dbReference type="NCBI Taxonomy" id="165179"/>
    <lineage>
        <taxon>Bacteria</taxon>
        <taxon>Pseudomonadati</taxon>
        <taxon>Bacteroidota</taxon>
        <taxon>Bacteroidia</taxon>
        <taxon>Bacteroidales</taxon>
        <taxon>Prevotellaceae</taxon>
        <taxon>Segatella</taxon>
    </lineage>
</organism>